<evidence type="ECO:0000313" key="2">
    <source>
        <dbReference type="EMBL" id="MFC4244962.1"/>
    </source>
</evidence>
<dbReference type="RefSeq" id="WP_390231461.1">
    <property type="nucleotide sequence ID" value="NZ_JBHSCN010000014.1"/>
</dbReference>
<dbReference type="EMBL" id="JBHSCN010000014">
    <property type="protein sequence ID" value="MFC4244962.1"/>
    <property type="molecule type" value="Genomic_DNA"/>
</dbReference>
<evidence type="ECO:0000313" key="3">
    <source>
        <dbReference type="Proteomes" id="UP001595900"/>
    </source>
</evidence>
<keyword evidence="3" id="KW-1185">Reference proteome</keyword>
<proteinExistence type="predicted"/>
<comment type="caution">
    <text evidence="2">The sequence shown here is derived from an EMBL/GenBank/DDBJ whole genome shotgun (WGS) entry which is preliminary data.</text>
</comment>
<evidence type="ECO:0000256" key="1">
    <source>
        <dbReference type="SAM" id="MobiDB-lite"/>
    </source>
</evidence>
<gene>
    <name evidence="2" type="ORF">ACFOYW_16440</name>
</gene>
<sequence>MNKLTAALHTTTHLVPGVPRHQDRPHGHQGAALQGRPVQNRRLHNLGTSLNQKARVRHHKPPRVMVEWQNWIGRLFSRSTD</sequence>
<organism evidence="2 3">
    <name type="scientific">Gryllotalpicola reticulitermitis</name>
    <dbReference type="NCBI Taxonomy" id="1184153"/>
    <lineage>
        <taxon>Bacteria</taxon>
        <taxon>Bacillati</taxon>
        <taxon>Actinomycetota</taxon>
        <taxon>Actinomycetes</taxon>
        <taxon>Micrococcales</taxon>
        <taxon>Microbacteriaceae</taxon>
        <taxon>Gryllotalpicola</taxon>
    </lineage>
</organism>
<protein>
    <submittedName>
        <fullName evidence="2">Uncharacterized protein</fullName>
    </submittedName>
</protein>
<dbReference type="Proteomes" id="UP001595900">
    <property type="component" value="Unassembled WGS sequence"/>
</dbReference>
<name>A0ABV8QBW9_9MICO</name>
<accession>A0ABV8QBW9</accession>
<feature type="region of interest" description="Disordered" evidence="1">
    <location>
        <begin position="16"/>
        <end position="39"/>
    </location>
</feature>
<reference evidence="3" key="1">
    <citation type="journal article" date="2019" name="Int. J. Syst. Evol. Microbiol.">
        <title>The Global Catalogue of Microorganisms (GCM) 10K type strain sequencing project: providing services to taxonomists for standard genome sequencing and annotation.</title>
        <authorList>
            <consortium name="The Broad Institute Genomics Platform"/>
            <consortium name="The Broad Institute Genome Sequencing Center for Infectious Disease"/>
            <person name="Wu L."/>
            <person name="Ma J."/>
        </authorList>
    </citation>
    <scope>NUCLEOTIDE SEQUENCE [LARGE SCALE GENOMIC DNA]</scope>
    <source>
        <strain evidence="3">CGMCC 1.10363</strain>
    </source>
</reference>